<dbReference type="Proteomes" id="UP001501237">
    <property type="component" value="Unassembled WGS sequence"/>
</dbReference>
<name>A0ABP6QHM0_9ACTN</name>
<organism evidence="1 2">
    <name type="scientific">Actinocorallia longicatena</name>
    <dbReference type="NCBI Taxonomy" id="111803"/>
    <lineage>
        <taxon>Bacteria</taxon>
        <taxon>Bacillati</taxon>
        <taxon>Actinomycetota</taxon>
        <taxon>Actinomycetes</taxon>
        <taxon>Streptosporangiales</taxon>
        <taxon>Thermomonosporaceae</taxon>
        <taxon>Actinocorallia</taxon>
    </lineage>
</organism>
<accession>A0ABP6QHM0</accession>
<dbReference type="PANTHER" id="PTHR30087:SF1">
    <property type="entry name" value="HYPOTHETICAL CYTOSOLIC PROTEIN"/>
    <property type="match status" value="1"/>
</dbReference>
<evidence type="ECO:0000313" key="1">
    <source>
        <dbReference type="EMBL" id="GAA3229836.1"/>
    </source>
</evidence>
<protein>
    <submittedName>
        <fullName evidence="1">DUF523 domain-containing protein</fullName>
    </submittedName>
</protein>
<reference evidence="2" key="1">
    <citation type="journal article" date="2019" name="Int. J. Syst. Evol. Microbiol.">
        <title>The Global Catalogue of Microorganisms (GCM) 10K type strain sequencing project: providing services to taxonomists for standard genome sequencing and annotation.</title>
        <authorList>
            <consortium name="The Broad Institute Genomics Platform"/>
            <consortium name="The Broad Institute Genome Sequencing Center for Infectious Disease"/>
            <person name="Wu L."/>
            <person name="Ma J."/>
        </authorList>
    </citation>
    <scope>NUCLEOTIDE SEQUENCE [LARGE SCALE GENOMIC DNA]</scope>
    <source>
        <strain evidence="2">JCM 9377</strain>
    </source>
</reference>
<dbReference type="InterPro" id="IPR007553">
    <property type="entry name" value="2-thiour_desulf"/>
</dbReference>
<dbReference type="PANTHER" id="PTHR30087">
    <property type="entry name" value="INNER MEMBRANE PROTEIN"/>
    <property type="match status" value="1"/>
</dbReference>
<dbReference type="EMBL" id="BAAAUV010000020">
    <property type="protein sequence ID" value="GAA3229836.1"/>
    <property type="molecule type" value="Genomic_DNA"/>
</dbReference>
<evidence type="ECO:0000313" key="2">
    <source>
        <dbReference type="Proteomes" id="UP001501237"/>
    </source>
</evidence>
<gene>
    <name evidence="1" type="ORF">GCM10010468_59920</name>
</gene>
<sequence>MERILVSSCLLGAPVRYDGRAKTSGSAILARWRREGRVLSFCPELAGGLAVPRPAAERRGLQVITIDGQDVTPAFRLGASLALAAAQKEEIRFAVLKENSPSCGSNTIADGTFTGTKIPDVGVTTELLRSHGIRVFNENQLETVDAMLTE</sequence>
<proteinExistence type="predicted"/>
<dbReference type="RefSeq" id="WP_344835084.1">
    <property type="nucleotide sequence ID" value="NZ_BAAAUV010000020.1"/>
</dbReference>
<dbReference type="Pfam" id="PF04463">
    <property type="entry name" value="2-thiour_desulf"/>
    <property type="match status" value="1"/>
</dbReference>
<keyword evidence="2" id="KW-1185">Reference proteome</keyword>
<comment type="caution">
    <text evidence="1">The sequence shown here is derived from an EMBL/GenBank/DDBJ whole genome shotgun (WGS) entry which is preliminary data.</text>
</comment>